<proteinExistence type="predicted"/>
<protein>
    <submittedName>
        <fullName evidence="1">Uncharacterized protein</fullName>
    </submittedName>
</protein>
<dbReference type="Proteomes" id="UP000072421">
    <property type="component" value="Chromosome"/>
</dbReference>
<evidence type="ECO:0000313" key="2">
    <source>
        <dbReference type="Proteomes" id="UP000072421"/>
    </source>
</evidence>
<evidence type="ECO:0000313" key="1">
    <source>
        <dbReference type="EMBL" id="AMO93794.1"/>
    </source>
</evidence>
<accession>A0A127P832</accession>
<dbReference type="PATRIC" id="fig|158899.10.peg.1086"/>
<sequence length="55" mass="6679">MFAGKLASIFCKKWKCKNIYLGYVLIFCVQLLPKYKWQENILFRLYNEFLNVILI</sequence>
<name>A0A127P832_9BURK</name>
<dbReference type="AlphaFoldDB" id="A0A127P832"/>
<reference evidence="1 2" key="1">
    <citation type="submission" date="2015-11" db="EMBL/GenBank/DDBJ databases">
        <title>Exploring the genomic traits of fungus-feeding bacterial genus Collimonas.</title>
        <authorList>
            <person name="Song C."/>
            <person name="Schmidt R."/>
            <person name="de Jager V."/>
            <person name="Krzyzanowska D."/>
            <person name="Jongedijk E."/>
            <person name="Cankar K."/>
            <person name="Beekwilder J."/>
            <person name="van Veen A."/>
            <person name="de Boer W."/>
            <person name="van Veen J.A."/>
            <person name="Garbeva P."/>
        </authorList>
    </citation>
    <scope>NUCLEOTIDE SEQUENCE [LARGE SCALE GENOMIC DNA]</scope>
    <source>
        <strain evidence="1 2">Ter6</strain>
    </source>
</reference>
<gene>
    <name evidence="1" type="ORF">CFter6_1076</name>
</gene>
<dbReference type="EMBL" id="CP013232">
    <property type="protein sequence ID" value="AMO93794.1"/>
    <property type="molecule type" value="Genomic_DNA"/>
</dbReference>
<organism evidence="1">
    <name type="scientific">Collimonas fungivorans</name>
    <dbReference type="NCBI Taxonomy" id="158899"/>
    <lineage>
        <taxon>Bacteria</taxon>
        <taxon>Pseudomonadati</taxon>
        <taxon>Pseudomonadota</taxon>
        <taxon>Betaproteobacteria</taxon>
        <taxon>Burkholderiales</taxon>
        <taxon>Oxalobacteraceae</taxon>
        <taxon>Collimonas</taxon>
    </lineage>
</organism>